<evidence type="ECO:0000256" key="10">
    <source>
        <dbReference type="ARBA" id="ARBA00023027"/>
    </source>
</evidence>
<evidence type="ECO:0000256" key="14">
    <source>
        <dbReference type="ARBA" id="ARBA00023136"/>
    </source>
</evidence>
<evidence type="ECO:0000256" key="11">
    <source>
        <dbReference type="ARBA" id="ARBA00023053"/>
    </source>
</evidence>
<dbReference type="GO" id="GO:0016655">
    <property type="term" value="F:oxidoreductase activity, acting on NAD(P)H, quinone or similar compound as acceptor"/>
    <property type="evidence" value="ECO:0007669"/>
    <property type="project" value="InterPro"/>
</dbReference>
<name>A0A3G4VLE7_9VIBR</name>
<evidence type="ECO:0000256" key="12">
    <source>
        <dbReference type="ARBA" id="ARBA00023065"/>
    </source>
</evidence>
<gene>
    <name evidence="17" type="ORF">ECB94_20630</name>
</gene>
<evidence type="ECO:0000256" key="8">
    <source>
        <dbReference type="ARBA" id="ARBA00022967"/>
    </source>
</evidence>
<keyword evidence="12" id="KW-0406">Ion transport</keyword>
<dbReference type="GO" id="GO:0010181">
    <property type="term" value="F:FMN binding"/>
    <property type="evidence" value="ECO:0007669"/>
    <property type="project" value="InterPro"/>
</dbReference>
<accession>A0A3G4VLE7</accession>
<dbReference type="Proteomes" id="UP000279760">
    <property type="component" value="Chromosome 2"/>
</dbReference>
<dbReference type="Pfam" id="PF04205">
    <property type="entry name" value="FMN_bind"/>
    <property type="match status" value="1"/>
</dbReference>
<keyword evidence="9" id="KW-1133">Transmembrane helix</keyword>
<keyword evidence="14" id="KW-0472">Membrane</keyword>
<dbReference type="SMART" id="SM00900">
    <property type="entry name" value="FMN_bind"/>
    <property type="match status" value="1"/>
</dbReference>
<keyword evidence="11" id="KW-0915">Sodium</keyword>
<protein>
    <submittedName>
        <fullName evidence="17">FMN-binding protein</fullName>
    </submittedName>
</protein>
<evidence type="ECO:0000256" key="15">
    <source>
        <dbReference type="ARBA" id="ARBA00023201"/>
    </source>
</evidence>
<evidence type="ECO:0000256" key="6">
    <source>
        <dbReference type="ARBA" id="ARBA00022643"/>
    </source>
</evidence>
<dbReference type="PANTHER" id="PTHR37838">
    <property type="entry name" value="NA(+)-TRANSLOCATING NADH-QUINONE REDUCTASE SUBUNIT C"/>
    <property type="match status" value="1"/>
</dbReference>
<sequence>MRFVTTLVITASATLLVACTEPDRKKQPPKPTELDQRLTLLESAGLMQKRLPVSTLIDKYVDVKTVDLNSGEFRPSKFDVDESLTHYPLSATNATSLSAKDDIAGIKMRENALPVYFIHDENGVTYRLVMPIRAQGKFGLIYGYLGLNSRDFSIAGLKFYKHQESKGLGAEITDNPDWSTRFANKLIFKDNKPSITLSQKHSLSQDPYRVDGISGATYTSKGVEHAINFWTGDLGFGKFLRKFRAQTQ</sequence>
<keyword evidence="1" id="KW-0813">Transport</keyword>
<keyword evidence="4" id="KW-0597">Phosphoprotein</keyword>
<keyword evidence="8" id="KW-1278">Translocase</keyword>
<evidence type="ECO:0000313" key="17">
    <source>
        <dbReference type="EMBL" id="AYV23691.1"/>
    </source>
</evidence>
<evidence type="ECO:0000256" key="2">
    <source>
        <dbReference type="ARBA" id="ARBA00022475"/>
    </source>
</evidence>
<dbReference type="RefSeq" id="WP_124941574.1">
    <property type="nucleotide sequence ID" value="NZ_CP033578.1"/>
</dbReference>
<dbReference type="PANTHER" id="PTHR37838:SF1">
    <property type="entry name" value="NA(+)-TRANSLOCATING NADH-QUINONE REDUCTASE SUBUNIT C"/>
    <property type="match status" value="1"/>
</dbReference>
<proteinExistence type="predicted"/>
<keyword evidence="6" id="KW-0288">FMN</keyword>
<evidence type="ECO:0000313" key="18">
    <source>
        <dbReference type="Proteomes" id="UP000279760"/>
    </source>
</evidence>
<dbReference type="AlphaFoldDB" id="A0A3G4VLE7"/>
<evidence type="ECO:0000256" key="4">
    <source>
        <dbReference type="ARBA" id="ARBA00022553"/>
    </source>
</evidence>
<organism evidence="17 18">
    <name type="scientific">Vibrio mediterranei</name>
    <dbReference type="NCBI Taxonomy" id="689"/>
    <lineage>
        <taxon>Bacteria</taxon>
        <taxon>Pseudomonadati</taxon>
        <taxon>Pseudomonadota</taxon>
        <taxon>Gammaproteobacteria</taxon>
        <taxon>Vibrionales</taxon>
        <taxon>Vibrionaceae</taxon>
        <taxon>Vibrio</taxon>
    </lineage>
</organism>
<evidence type="ECO:0000256" key="1">
    <source>
        <dbReference type="ARBA" id="ARBA00022448"/>
    </source>
</evidence>
<evidence type="ECO:0000256" key="3">
    <source>
        <dbReference type="ARBA" id="ARBA00022519"/>
    </source>
</evidence>
<keyword evidence="2" id="KW-1003">Cell membrane</keyword>
<dbReference type="GO" id="GO:0016020">
    <property type="term" value="C:membrane"/>
    <property type="evidence" value="ECO:0007669"/>
    <property type="project" value="InterPro"/>
</dbReference>
<keyword evidence="5" id="KW-0285">Flavoprotein</keyword>
<keyword evidence="13" id="KW-0830">Ubiquinone</keyword>
<keyword evidence="7" id="KW-0812">Transmembrane</keyword>
<evidence type="ECO:0000256" key="5">
    <source>
        <dbReference type="ARBA" id="ARBA00022630"/>
    </source>
</evidence>
<keyword evidence="15" id="KW-0739">Sodium transport</keyword>
<keyword evidence="10" id="KW-0520">NAD</keyword>
<reference evidence="17 18" key="1">
    <citation type="submission" date="2018-11" db="EMBL/GenBank/DDBJ databases">
        <title>Complete Genome Sequence of Vbrio mediterranei 117-T6: a Potential Pathogen Bacteria Isolated from the Conchocelis of Pyropia.</title>
        <authorList>
            <person name="Liu Q."/>
        </authorList>
    </citation>
    <scope>NUCLEOTIDE SEQUENCE [LARGE SCALE GENOMIC DNA]</scope>
    <source>
        <strain evidence="17 18">117-T6</strain>
    </source>
</reference>
<feature type="domain" description="FMN-binding" evidence="16">
    <location>
        <begin position="136"/>
        <end position="234"/>
    </location>
</feature>
<evidence type="ECO:0000256" key="13">
    <source>
        <dbReference type="ARBA" id="ARBA00023075"/>
    </source>
</evidence>
<evidence type="ECO:0000256" key="7">
    <source>
        <dbReference type="ARBA" id="ARBA00022692"/>
    </source>
</evidence>
<dbReference type="InterPro" id="IPR010204">
    <property type="entry name" value="NqrC"/>
</dbReference>
<keyword evidence="3" id="KW-0997">Cell inner membrane</keyword>
<dbReference type="EMBL" id="CP033578">
    <property type="protein sequence ID" value="AYV23691.1"/>
    <property type="molecule type" value="Genomic_DNA"/>
</dbReference>
<dbReference type="InterPro" id="IPR007329">
    <property type="entry name" value="FMN-bd"/>
</dbReference>
<evidence type="ECO:0000256" key="9">
    <source>
        <dbReference type="ARBA" id="ARBA00022989"/>
    </source>
</evidence>
<evidence type="ECO:0000259" key="16">
    <source>
        <dbReference type="SMART" id="SM00900"/>
    </source>
</evidence>
<dbReference type="GO" id="GO:0006814">
    <property type="term" value="P:sodium ion transport"/>
    <property type="evidence" value="ECO:0007669"/>
    <property type="project" value="UniProtKB-KW"/>
</dbReference>
<dbReference type="PROSITE" id="PS51257">
    <property type="entry name" value="PROKAR_LIPOPROTEIN"/>
    <property type="match status" value="1"/>
</dbReference>